<accession>A0A8S5NMX2</accession>
<keyword evidence="7" id="KW-1160">Virus entry into host cell</keyword>
<comment type="similarity">
    <text evidence="1">Belongs to the myoviridae tail sheath protein family.</text>
</comment>
<evidence type="ECO:0000259" key="9">
    <source>
        <dbReference type="Pfam" id="PF17482"/>
    </source>
</evidence>
<feature type="domain" description="Tail sheath protein C-terminal" evidence="9">
    <location>
        <begin position="377"/>
        <end position="491"/>
    </location>
</feature>
<evidence type="ECO:0000256" key="5">
    <source>
        <dbReference type="ARBA" id="ARBA00023003"/>
    </source>
</evidence>
<evidence type="ECO:0000259" key="8">
    <source>
        <dbReference type="Pfam" id="PF04984"/>
    </source>
</evidence>
<evidence type="ECO:0000256" key="2">
    <source>
        <dbReference type="ARBA" id="ARBA00022595"/>
    </source>
</evidence>
<keyword evidence="4" id="KW-1242">Viral contractile tail ejection system</keyword>
<keyword evidence="5" id="KW-0946">Virion</keyword>
<evidence type="ECO:0000256" key="1">
    <source>
        <dbReference type="ARBA" id="ARBA00008005"/>
    </source>
</evidence>
<dbReference type="GO" id="GO:0098027">
    <property type="term" value="C:virus tail, sheath"/>
    <property type="evidence" value="ECO:0007669"/>
    <property type="project" value="UniProtKB-KW"/>
</dbReference>
<sequence length="496" mass="52550">MAISFSNIPSGVRVPLFYAEVDNSQANIGSNNLKALLIGQKVSSGKAEDGVPVLVTGDSQGKELFGHGSMLARMNSAFRENNSVGEVWAIAVSDPKGGKKASGTLTFSGTVTAAGTVYVYIGADCVAINIPNSSDAAAVAKAVTAGINAKTDLPVTAEASEGVVTIQAKNTGAYGNDIALQLNFQGYAAGEELPEGIACEVATLSGGSGEVDLEAVITAMGDESYDFIAMPYADGAHIASFTTEMNDKTGRWSPTRQIYGHVYTAKRDTVSNLQAFGKGLNDQHLTVMAVEPKCPSLAVEVLGALVGSCLTAIQNDPARPLQTLELVGITPSPIGKRFTLTEKQTLLTSGIATSYVAGGYVRIERCITTYQTNSLGDADTSYLDSNTLHSLAYIIRRLKSVVTSKYPRCKLADDGTHYGPGQAIVTPSVIKSEIIAMYSRLETEGIVENAEAFAENLIVERNASDPNRVDVLLPPDLVNQLRIFATLVQFRLQYNE</sequence>
<proteinExistence type="inferred from homology"/>
<protein>
    <submittedName>
        <fullName evidence="10">Tail component</fullName>
    </submittedName>
</protein>
<evidence type="ECO:0000256" key="3">
    <source>
        <dbReference type="ARBA" id="ARBA00022732"/>
    </source>
</evidence>
<reference evidence="10" key="1">
    <citation type="journal article" date="2021" name="Proc. Natl. Acad. Sci. U.S.A.">
        <title>A Catalog of Tens of Thousands of Viruses from Human Metagenomes Reveals Hidden Associations with Chronic Diseases.</title>
        <authorList>
            <person name="Tisza M.J."/>
            <person name="Buck C.B."/>
        </authorList>
    </citation>
    <scope>NUCLEOTIDE SEQUENCE</scope>
    <source>
        <strain evidence="10">CtQU013</strain>
    </source>
</reference>
<dbReference type="InterPro" id="IPR007067">
    <property type="entry name" value="Tail_sheath"/>
</dbReference>
<evidence type="ECO:0000313" key="10">
    <source>
        <dbReference type="EMBL" id="DAD95618.1"/>
    </source>
</evidence>
<dbReference type="Pfam" id="PF17482">
    <property type="entry name" value="Phage_sheath_1C"/>
    <property type="match status" value="1"/>
</dbReference>
<keyword evidence="3" id="KW-1227">Viral tail protein</keyword>
<feature type="domain" description="Tail sheath protein subtilisin-like" evidence="8">
    <location>
        <begin position="206"/>
        <end position="369"/>
    </location>
</feature>
<keyword evidence="5" id="KW-1229">Viral tail sheath protein</keyword>
<dbReference type="GO" id="GO:0099000">
    <property type="term" value="P:symbiont genome ejection through host cell envelope, contractile tail mechanism"/>
    <property type="evidence" value="ECO:0007669"/>
    <property type="project" value="UniProtKB-KW"/>
</dbReference>
<dbReference type="EMBL" id="BK015198">
    <property type="protein sequence ID" value="DAD95618.1"/>
    <property type="molecule type" value="Genomic_DNA"/>
</dbReference>
<dbReference type="Pfam" id="PF04984">
    <property type="entry name" value="Phage_sheath_1"/>
    <property type="match status" value="1"/>
</dbReference>
<dbReference type="InterPro" id="IPR035089">
    <property type="entry name" value="Phage_sheath_subtilisin"/>
</dbReference>
<evidence type="ECO:0000256" key="4">
    <source>
        <dbReference type="ARBA" id="ARBA00022766"/>
    </source>
</evidence>
<dbReference type="PIRSF" id="PIRSF007349">
    <property type="entry name" value="Tsp_L"/>
    <property type="match status" value="1"/>
</dbReference>
<keyword evidence="6" id="KW-1171">Viral genome ejection through host cell envelope</keyword>
<keyword evidence="2" id="KW-1162">Viral penetration into host cytoplasm</keyword>
<evidence type="ECO:0000256" key="7">
    <source>
        <dbReference type="ARBA" id="ARBA00023296"/>
    </source>
</evidence>
<name>A0A8S5NMX2_9CAUD</name>
<dbReference type="InterPro" id="IPR020287">
    <property type="entry name" value="Tail_sheath_C"/>
</dbReference>
<evidence type="ECO:0000256" key="6">
    <source>
        <dbReference type="ARBA" id="ARBA00023009"/>
    </source>
</evidence>
<organism evidence="10">
    <name type="scientific">Siphoviridae sp. ctQU013</name>
    <dbReference type="NCBI Taxonomy" id="2826329"/>
    <lineage>
        <taxon>Viruses</taxon>
        <taxon>Duplodnaviria</taxon>
        <taxon>Heunggongvirae</taxon>
        <taxon>Uroviricota</taxon>
        <taxon>Caudoviricetes</taxon>
    </lineage>
</organism>